<sequence length="106" mass="11124">MVAARSAVARSRLRRCTALLLIPLTAGTLVTACSGDEDAATQSLETFLGAWQEGSVPGHDAEYQQVTASLGGRTPELSAGEVNVEEGRASAPVTVAWTLAPDVRWE</sequence>
<keyword evidence="3" id="KW-1185">Reference proteome</keyword>
<protein>
    <recommendedName>
        <fullName evidence="4">NTF2-like N-terminal transpeptidase domain-containing protein</fullName>
    </recommendedName>
</protein>
<feature type="chain" id="PRO_5017447583" description="NTF2-like N-terminal transpeptidase domain-containing protein" evidence="1">
    <location>
        <begin position="33"/>
        <end position="106"/>
    </location>
</feature>
<dbReference type="PROSITE" id="PS51257">
    <property type="entry name" value="PROKAR_LIPOPROTEIN"/>
    <property type="match status" value="1"/>
</dbReference>
<evidence type="ECO:0000256" key="1">
    <source>
        <dbReference type="SAM" id="SignalP"/>
    </source>
</evidence>
<dbReference type="STRING" id="490629.SAMN05216266_103276"/>
<feature type="signal peptide" evidence="1">
    <location>
        <begin position="1"/>
        <end position="32"/>
    </location>
</feature>
<name>A0A1I0XK77_9PSEU</name>
<dbReference type="EMBL" id="FOKG01000003">
    <property type="protein sequence ID" value="SFB01294.1"/>
    <property type="molecule type" value="Genomic_DNA"/>
</dbReference>
<dbReference type="Proteomes" id="UP000243799">
    <property type="component" value="Unassembled WGS sequence"/>
</dbReference>
<organism evidence="2 3">
    <name type="scientific">Amycolatopsis marina</name>
    <dbReference type="NCBI Taxonomy" id="490629"/>
    <lineage>
        <taxon>Bacteria</taxon>
        <taxon>Bacillati</taxon>
        <taxon>Actinomycetota</taxon>
        <taxon>Actinomycetes</taxon>
        <taxon>Pseudonocardiales</taxon>
        <taxon>Pseudonocardiaceae</taxon>
        <taxon>Amycolatopsis</taxon>
    </lineage>
</organism>
<keyword evidence="1" id="KW-0732">Signal</keyword>
<accession>A0A1I0XK77</accession>
<evidence type="ECO:0000313" key="2">
    <source>
        <dbReference type="EMBL" id="SFB01294.1"/>
    </source>
</evidence>
<evidence type="ECO:0008006" key="4">
    <source>
        <dbReference type="Google" id="ProtNLM"/>
    </source>
</evidence>
<evidence type="ECO:0000313" key="3">
    <source>
        <dbReference type="Proteomes" id="UP000243799"/>
    </source>
</evidence>
<dbReference type="AlphaFoldDB" id="A0A1I0XK77"/>
<gene>
    <name evidence="2" type="ORF">SAMN05216266_103276</name>
</gene>
<dbReference type="RefSeq" id="WP_143101785.1">
    <property type="nucleotide sequence ID" value="NZ_FOKG01000003.1"/>
</dbReference>
<reference evidence="3" key="1">
    <citation type="submission" date="2016-10" db="EMBL/GenBank/DDBJ databases">
        <authorList>
            <person name="Varghese N."/>
            <person name="Submissions S."/>
        </authorList>
    </citation>
    <scope>NUCLEOTIDE SEQUENCE [LARGE SCALE GENOMIC DNA]</scope>
    <source>
        <strain evidence="3">CGMCC 4.3568</strain>
    </source>
</reference>
<proteinExistence type="predicted"/>